<name>A0AAD7CHC3_MYCRO</name>
<evidence type="ECO:0000313" key="1">
    <source>
        <dbReference type="EMBL" id="KAJ7648872.1"/>
    </source>
</evidence>
<keyword evidence="2" id="KW-1185">Reference proteome</keyword>
<organism evidence="1 2">
    <name type="scientific">Mycena rosella</name>
    <name type="common">Pink bonnet</name>
    <name type="synonym">Agaricus rosellus</name>
    <dbReference type="NCBI Taxonomy" id="1033263"/>
    <lineage>
        <taxon>Eukaryota</taxon>
        <taxon>Fungi</taxon>
        <taxon>Dikarya</taxon>
        <taxon>Basidiomycota</taxon>
        <taxon>Agaricomycotina</taxon>
        <taxon>Agaricomycetes</taxon>
        <taxon>Agaricomycetidae</taxon>
        <taxon>Agaricales</taxon>
        <taxon>Marasmiineae</taxon>
        <taxon>Mycenaceae</taxon>
        <taxon>Mycena</taxon>
    </lineage>
</organism>
<gene>
    <name evidence="1" type="ORF">B0H17DRAFT_1147918</name>
</gene>
<protein>
    <submittedName>
        <fullName evidence="1">Uncharacterized protein</fullName>
    </submittedName>
</protein>
<dbReference type="Proteomes" id="UP001221757">
    <property type="component" value="Unassembled WGS sequence"/>
</dbReference>
<proteinExistence type="predicted"/>
<reference evidence="1" key="1">
    <citation type="submission" date="2023-03" db="EMBL/GenBank/DDBJ databases">
        <title>Massive genome expansion in bonnet fungi (Mycena s.s.) driven by repeated elements and novel gene families across ecological guilds.</title>
        <authorList>
            <consortium name="Lawrence Berkeley National Laboratory"/>
            <person name="Harder C.B."/>
            <person name="Miyauchi S."/>
            <person name="Viragh M."/>
            <person name="Kuo A."/>
            <person name="Thoen E."/>
            <person name="Andreopoulos B."/>
            <person name="Lu D."/>
            <person name="Skrede I."/>
            <person name="Drula E."/>
            <person name="Henrissat B."/>
            <person name="Morin E."/>
            <person name="Kohler A."/>
            <person name="Barry K."/>
            <person name="LaButti K."/>
            <person name="Morin E."/>
            <person name="Salamov A."/>
            <person name="Lipzen A."/>
            <person name="Mereny Z."/>
            <person name="Hegedus B."/>
            <person name="Baldrian P."/>
            <person name="Stursova M."/>
            <person name="Weitz H."/>
            <person name="Taylor A."/>
            <person name="Grigoriev I.V."/>
            <person name="Nagy L.G."/>
            <person name="Martin F."/>
            <person name="Kauserud H."/>
        </authorList>
    </citation>
    <scope>NUCLEOTIDE SEQUENCE</scope>
    <source>
        <strain evidence="1">CBHHK067</strain>
    </source>
</reference>
<sequence length="480" mass="55008">MSEFEIEGGNGTSNVIPYHLSTGSEVRIKIYDTCSVGRRAPNTVSFLPYDCPRSFSATTPSFNDFLGSFCSHDAGLQFLRAYSMHSLHTLLLWPRGARHLKKRTGLGFAFSPRAGELTNYLQCRPCSIAREEPAEEAQHSQVHPTIATCKLTQNRWHYIPISRQASFDKWDSRLPHWDSDIDLTMEKPRQCPRNTENIGNIIWDFIGLVAGLNAGLPLAMARIHRDFDLEWLTPAMFTSCDPSTLWVWNLAKIFEIGNTPACGWSRRGALVAEDLRFRRFCCYHTHLFFPVPLYSLYVSFLSEEVASLRLRNSIDGVAGYLVFALVGDAGEKKFTGPPTLHGRGSLHFTRWPQKGQLFDALKIRTLLACETYGITLSYKTGHISENLYHNLKRNSNAKHRVLTGEDQKIERYNDKLLKCLDKRELTEETRPEKPQKIERELEKNQWAEERARKAFEKQQEERESLRKGSGRVAMIEYNIN</sequence>
<comment type="caution">
    <text evidence="1">The sequence shown here is derived from an EMBL/GenBank/DDBJ whole genome shotgun (WGS) entry which is preliminary data.</text>
</comment>
<dbReference type="EMBL" id="JARKIE010000373">
    <property type="protein sequence ID" value="KAJ7648872.1"/>
    <property type="molecule type" value="Genomic_DNA"/>
</dbReference>
<dbReference type="AlphaFoldDB" id="A0AAD7CHC3"/>
<accession>A0AAD7CHC3</accession>
<evidence type="ECO:0000313" key="2">
    <source>
        <dbReference type="Proteomes" id="UP001221757"/>
    </source>
</evidence>